<protein>
    <submittedName>
        <fullName evidence="1">Uncharacterized protein</fullName>
    </submittedName>
</protein>
<proteinExistence type="predicted"/>
<sequence length="150" mass="17413">MLRTLVWVVLGRPRSLGNAQDTRVGGVGAAESGLLKKPEYRVLLLTPEYRVLLLTPEYRVLLLTPEYWVLLLTPEYWVLLLTPEYRVLLLTPEYRVLLQTPEYWVLLLTPEYRVALKAWQPIAPRLRANDTRGFDFSPWMCASLSAYRGH</sequence>
<gene>
    <name evidence="1" type="ORF">K490DRAFT_58051</name>
</gene>
<evidence type="ECO:0000313" key="1">
    <source>
        <dbReference type="EMBL" id="KAF2086060.1"/>
    </source>
</evidence>
<comment type="caution">
    <text evidence="1">The sequence shown here is derived from an EMBL/GenBank/DDBJ whole genome shotgun (WGS) entry which is preliminary data.</text>
</comment>
<keyword evidence="2" id="KW-1185">Reference proteome</keyword>
<dbReference type="EMBL" id="ML978726">
    <property type="protein sequence ID" value="KAF2086060.1"/>
    <property type="molecule type" value="Genomic_DNA"/>
</dbReference>
<organism evidence="1 2">
    <name type="scientific">Saccharata proteae CBS 121410</name>
    <dbReference type="NCBI Taxonomy" id="1314787"/>
    <lineage>
        <taxon>Eukaryota</taxon>
        <taxon>Fungi</taxon>
        <taxon>Dikarya</taxon>
        <taxon>Ascomycota</taxon>
        <taxon>Pezizomycotina</taxon>
        <taxon>Dothideomycetes</taxon>
        <taxon>Dothideomycetes incertae sedis</taxon>
        <taxon>Botryosphaeriales</taxon>
        <taxon>Saccharataceae</taxon>
        <taxon>Saccharata</taxon>
    </lineage>
</organism>
<dbReference type="AlphaFoldDB" id="A0A9P4HVK8"/>
<dbReference type="Proteomes" id="UP000799776">
    <property type="component" value="Unassembled WGS sequence"/>
</dbReference>
<reference evidence="1" key="1">
    <citation type="journal article" date="2020" name="Stud. Mycol.">
        <title>101 Dothideomycetes genomes: a test case for predicting lifestyles and emergence of pathogens.</title>
        <authorList>
            <person name="Haridas S."/>
            <person name="Albert R."/>
            <person name="Binder M."/>
            <person name="Bloem J."/>
            <person name="Labutti K."/>
            <person name="Salamov A."/>
            <person name="Andreopoulos B."/>
            <person name="Baker S."/>
            <person name="Barry K."/>
            <person name="Bills G."/>
            <person name="Bluhm B."/>
            <person name="Cannon C."/>
            <person name="Castanera R."/>
            <person name="Culley D."/>
            <person name="Daum C."/>
            <person name="Ezra D."/>
            <person name="Gonzalez J."/>
            <person name="Henrissat B."/>
            <person name="Kuo A."/>
            <person name="Liang C."/>
            <person name="Lipzen A."/>
            <person name="Lutzoni F."/>
            <person name="Magnuson J."/>
            <person name="Mondo S."/>
            <person name="Nolan M."/>
            <person name="Ohm R."/>
            <person name="Pangilinan J."/>
            <person name="Park H.-J."/>
            <person name="Ramirez L."/>
            <person name="Alfaro M."/>
            <person name="Sun H."/>
            <person name="Tritt A."/>
            <person name="Yoshinaga Y."/>
            <person name="Zwiers L.-H."/>
            <person name="Turgeon B."/>
            <person name="Goodwin S."/>
            <person name="Spatafora J."/>
            <person name="Crous P."/>
            <person name="Grigoriev I."/>
        </authorList>
    </citation>
    <scope>NUCLEOTIDE SEQUENCE</scope>
    <source>
        <strain evidence="1">CBS 121410</strain>
    </source>
</reference>
<evidence type="ECO:0000313" key="2">
    <source>
        <dbReference type="Proteomes" id="UP000799776"/>
    </source>
</evidence>
<name>A0A9P4HVK8_9PEZI</name>
<accession>A0A9P4HVK8</accession>